<gene>
    <name evidence="4" type="ORF">CDL10_02075</name>
</gene>
<protein>
    <recommendedName>
        <fullName evidence="3">Thiamine phosphate synthase/TenI domain-containing protein</fullName>
    </recommendedName>
</protein>
<evidence type="ECO:0000313" key="4">
    <source>
        <dbReference type="EMBL" id="PJR03429.1"/>
    </source>
</evidence>
<evidence type="ECO:0000256" key="1">
    <source>
        <dbReference type="ARBA" id="ARBA00004948"/>
    </source>
</evidence>
<dbReference type="SUPFAM" id="SSF51391">
    <property type="entry name" value="Thiamin phosphate synthase"/>
    <property type="match status" value="1"/>
</dbReference>
<dbReference type="InterPro" id="IPR013785">
    <property type="entry name" value="Aldolase_TIM"/>
</dbReference>
<comment type="caution">
    <text evidence="4">The sequence shown here is derived from an EMBL/GenBank/DDBJ whole genome shotgun (WGS) entry which is preliminary data.</text>
</comment>
<dbReference type="PANTHER" id="PTHR20857:SF23">
    <property type="entry name" value="THIAMINE BIOSYNTHETIC BIFUNCTIONAL ENZYME"/>
    <property type="match status" value="1"/>
</dbReference>
<reference evidence="4 5" key="1">
    <citation type="submission" date="2017-06" db="EMBL/GenBank/DDBJ databases">
        <title>Description of Avrilella dinanensis gen. nov. sp. nov.</title>
        <authorList>
            <person name="Leyer C."/>
            <person name="Sassi M."/>
            <person name="Minet J."/>
            <person name="Kayal S."/>
            <person name="Cattoir V."/>
        </authorList>
    </citation>
    <scope>NUCLEOTIDE SEQUENCE [LARGE SCALE GENOMIC DNA]</scope>
    <source>
        <strain evidence="4 5">UR159</strain>
    </source>
</reference>
<dbReference type="OrthoDB" id="9810880at2"/>
<accession>A0A2M9R3I9</accession>
<dbReference type="EMBL" id="NIPO01000001">
    <property type="protein sequence ID" value="PJR03429.1"/>
    <property type="molecule type" value="Genomic_DNA"/>
</dbReference>
<dbReference type="PANTHER" id="PTHR20857">
    <property type="entry name" value="THIAMINE-PHOSPHATE PYROPHOSPHORYLASE"/>
    <property type="match status" value="1"/>
</dbReference>
<dbReference type="GO" id="GO:0005737">
    <property type="term" value="C:cytoplasm"/>
    <property type="evidence" value="ECO:0007669"/>
    <property type="project" value="TreeGrafter"/>
</dbReference>
<keyword evidence="5" id="KW-1185">Reference proteome</keyword>
<sequence>MNSSVNNKKQKSIYLVLNPQMQEDLLIERLNLIIDKGISYIQIWDNFMKGQDIGKMITEIHSISSAHQVPLLINNHWKYLRDFPLDGVHFDSLPVNLTEIKQNINKDFIIGVTCGNDLSVIEQAVEQNVDYISFCSLFPSLSARNCEIVELKNIKKARQIFKKSIFLSGGIVPENICKLADLDYDGIALISGLMSVETPQTIIEEYKKRLNKIK</sequence>
<evidence type="ECO:0000313" key="5">
    <source>
        <dbReference type="Proteomes" id="UP000231960"/>
    </source>
</evidence>
<dbReference type="InterPro" id="IPR036206">
    <property type="entry name" value="ThiamineP_synth_sf"/>
</dbReference>
<proteinExistence type="predicted"/>
<dbReference type="Proteomes" id="UP000231960">
    <property type="component" value="Unassembled WGS sequence"/>
</dbReference>
<feature type="domain" description="Thiamine phosphate synthase/TenI" evidence="3">
    <location>
        <begin position="13"/>
        <end position="193"/>
    </location>
</feature>
<dbReference type="GO" id="GO:0009228">
    <property type="term" value="P:thiamine biosynthetic process"/>
    <property type="evidence" value="ECO:0007669"/>
    <property type="project" value="UniProtKB-KW"/>
</dbReference>
<organism evidence="4 5">
    <name type="scientific">Avrilella dinanensis</name>
    <dbReference type="NCBI Taxonomy" id="2008672"/>
    <lineage>
        <taxon>Bacteria</taxon>
        <taxon>Pseudomonadati</taxon>
        <taxon>Bacteroidota</taxon>
        <taxon>Flavobacteriia</taxon>
        <taxon>Flavobacteriales</taxon>
        <taxon>Flavobacteriaceae</taxon>
        <taxon>Avrilella</taxon>
    </lineage>
</organism>
<dbReference type="CDD" id="cd00564">
    <property type="entry name" value="TMP_TenI"/>
    <property type="match status" value="1"/>
</dbReference>
<name>A0A2M9R3I9_9FLAO</name>
<dbReference type="AlphaFoldDB" id="A0A2M9R3I9"/>
<dbReference type="Gene3D" id="3.20.20.70">
    <property type="entry name" value="Aldolase class I"/>
    <property type="match status" value="1"/>
</dbReference>
<dbReference type="GO" id="GO:0004789">
    <property type="term" value="F:thiamine-phosphate diphosphorylase activity"/>
    <property type="evidence" value="ECO:0007669"/>
    <property type="project" value="TreeGrafter"/>
</dbReference>
<dbReference type="RefSeq" id="WP_100676997.1">
    <property type="nucleotide sequence ID" value="NZ_NIPO01000001.1"/>
</dbReference>
<keyword evidence="2" id="KW-0784">Thiamine biosynthesis</keyword>
<evidence type="ECO:0000259" key="3">
    <source>
        <dbReference type="Pfam" id="PF02581"/>
    </source>
</evidence>
<comment type="pathway">
    <text evidence="1">Cofactor biosynthesis; thiamine diphosphate biosynthesis.</text>
</comment>
<dbReference type="InterPro" id="IPR022998">
    <property type="entry name" value="ThiamineP_synth_TenI"/>
</dbReference>
<dbReference type="Pfam" id="PF02581">
    <property type="entry name" value="TMP-TENI"/>
    <property type="match status" value="1"/>
</dbReference>
<evidence type="ECO:0000256" key="2">
    <source>
        <dbReference type="ARBA" id="ARBA00022977"/>
    </source>
</evidence>